<dbReference type="Gene3D" id="3.40.50.300">
    <property type="entry name" value="P-loop containing nucleotide triphosphate hydrolases"/>
    <property type="match status" value="1"/>
</dbReference>
<dbReference type="RefSeq" id="WP_050156959.1">
    <property type="nucleotide sequence ID" value="NZ_CPXJ01000107.1"/>
</dbReference>
<dbReference type="SMART" id="SM00382">
    <property type="entry name" value="AAA"/>
    <property type="match status" value="1"/>
</dbReference>
<dbReference type="SUPFAM" id="SSF52540">
    <property type="entry name" value="P-loop containing nucleoside triphosphate hydrolases"/>
    <property type="match status" value="1"/>
</dbReference>
<evidence type="ECO:0000313" key="10">
    <source>
        <dbReference type="EMBL" id="CNE73260.1"/>
    </source>
</evidence>
<evidence type="ECO:0000256" key="3">
    <source>
        <dbReference type="ARBA" id="ARBA00022741"/>
    </source>
</evidence>
<dbReference type="InterPro" id="IPR017871">
    <property type="entry name" value="ABC_transporter-like_CS"/>
</dbReference>
<feature type="transmembrane region" description="Helical" evidence="7">
    <location>
        <begin position="61"/>
        <end position="81"/>
    </location>
</feature>
<keyword evidence="2 7" id="KW-0812">Transmembrane</keyword>
<evidence type="ECO:0000256" key="5">
    <source>
        <dbReference type="ARBA" id="ARBA00022989"/>
    </source>
</evidence>
<dbReference type="InterPro" id="IPR027417">
    <property type="entry name" value="P-loop_NTPase"/>
</dbReference>
<dbReference type="NCBIfam" id="TIGR01842">
    <property type="entry name" value="type_I_sec_PrtD"/>
    <property type="match status" value="1"/>
</dbReference>
<comment type="caution">
    <text evidence="10">The sequence shown here is derived from an EMBL/GenBank/DDBJ whole genome shotgun (WGS) entry which is preliminary data.</text>
</comment>
<dbReference type="CDD" id="cd18586">
    <property type="entry name" value="ABC_6TM_PrtD_like"/>
    <property type="match status" value="1"/>
</dbReference>
<dbReference type="InterPro" id="IPR036640">
    <property type="entry name" value="ABC1_TM_sf"/>
</dbReference>
<feature type="transmembrane region" description="Helical" evidence="7">
    <location>
        <begin position="27"/>
        <end position="49"/>
    </location>
</feature>
<dbReference type="SUPFAM" id="SSF90123">
    <property type="entry name" value="ABC transporter transmembrane region"/>
    <property type="match status" value="1"/>
</dbReference>
<evidence type="ECO:0000256" key="1">
    <source>
        <dbReference type="ARBA" id="ARBA00004651"/>
    </source>
</evidence>
<dbReference type="PROSITE" id="PS00211">
    <property type="entry name" value="ABC_TRANSPORTER_1"/>
    <property type="match status" value="1"/>
</dbReference>
<dbReference type="EMBL" id="CPXJ01000107">
    <property type="protein sequence ID" value="CNE73260.1"/>
    <property type="molecule type" value="Genomic_DNA"/>
</dbReference>
<dbReference type="InterPro" id="IPR047957">
    <property type="entry name" value="ABC_AprD-like_6TM"/>
</dbReference>
<sequence>MESYKIPETSSESLTILSVLAHHKRSLWGIGLFTAVINLLMLASAIYMLQVYDRVLASANTMTLLMLTILVLGIFVFIGLLEWVRSAIVIRLGTRIDMQLNQRVFSAAFASQLMGHKTPAAQALNDLTSLRQFATGNALFAFFDAPWFPLYLLVIFVLHPWLGVLAASGACVLIFLAWLNQWVCKKSLKAASTITSQATQQANANLRNADAIEAMGMLDALRKRWLVQHSHFLYQQNIASDKSSQVTAVSKSSRHALQSMMLGLGALLVIDGAITAGVMIAGSILIGRVLGPIDQIIAVWKQWSQARLSYQRLAHLLAEHPPVTAGMVLSAPTGKLSVIQLTVCKPGTHIPILYSINFELHPGNILGVLGPSGSGKSTLAKLLVACKPAFSGSVRLDSANLSQWDKTHLGQFIGYLPQDVQLFSGSIAENIARFGTIDTVKVIAAAQMAGVHDLILHLPRGYDSQLGEGGEALSGGQRQRIALARAMYGVPRLIVLDEPNANLDKEGEKALLESIIRLKQQGCTIVMITHKLELLSDSDYLLLLNKGRVELFDRTEAVLQQIKGQEKPSVKGEVKAPASKKSWNSGISYGAVPARTASQKS</sequence>
<evidence type="ECO:0000256" key="2">
    <source>
        <dbReference type="ARBA" id="ARBA00022692"/>
    </source>
</evidence>
<feature type="transmembrane region" description="Helical" evidence="7">
    <location>
        <begin position="150"/>
        <end position="179"/>
    </location>
</feature>
<comment type="subcellular location">
    <subcellularLocation>
        <location evidence="1">Cell membrane</location>
        <topology evidence="1">Multi-pass membrane protein</topology>
    </subcellularLocation>
</comment>
<dbReference type="Gene3D" id="1.20.1560.10">
    <property type="entry name" value="ABC transporter type 1, transmembrane domain"/>
    <property type="match status" value="1"/>
</dbReference>
<proteinExistence type="predicted"/>
<dbReference type="PROSITE" id="PS50929">
    <property type="entry name" value="ABC_TM1F"/>
    <property type="match status" value="1"/>
</dbReference>
<dbReference type="PROSITE" id="PS50893">
    <property type="entry name" value="ABC_TRANSPORTER_2"/>
    <property type="match status" value="1"/>
</dbReference>
<evidence type="ECO:0000256" key="7">
    <source>
        <dbReference type="SAM" id="Phobius"/>
    </source>
</evidence>
<keyword evidence="3" id="KW-0547">Nucleotide-binding</keyword>
<dbReference type="Proteomes" id="UP000041601">
    <property type="component" value="Unassembled WGS sequence"/>
</dbReference>
<reference evidence="10 11" key="1">
    <citation type="submission" date="2015-03" db="EMBL/GenBank/DDBJ databases">
        <authorList>
            <consortium name="Pathogen Informatics"/>
            <person name="Murphy D."/>
        </authorList>
    </citation>
    <scope>NUCLEOTIDE SEQUENCE [LARGE SCALE GENOMIC DNA]</scope>
    <source>
        <strain evidence="10 11">IP05342</strain>
    </source>
</reference>
<gene>
    <name evidence="10" type="primary">prsD</name>
    <name evidence="10" type="ORF">ERS137959_04543</name>
</gene>
<evidence type="ECO:0000259" key="8">
    <source>
        <dbReference type="PROSITE" id="PS50893"/>
    </source>
</evidence>
<protein>
    <submittedName>
        <fullName evidence="10">ABC transporter</fullName>
    </submittedName>
</protein>
<evidence type="ECO:0000313" key="11">
    <source>
        <dbReference type="Proteomes" id="UP000041601"/>
    </source>
</evidence>
<feature type="transmembrane region" description="Helical" evidence="7">
    <location>
        <begin position="261"/>
        <end position="286"/>
    </location>
</feature>
<evidence type="ECO:0000256" key="6">
    <source>
        <dbReference type="ARBA" id="ARBA00023136"/>
    </source>
</evidence>
<name>A0ABM9SJ12_YEREN</name>
<dbReference type="InterPro" id="IPR003593">
    <property type="entry name" value="AAA+_ATPase"/>
</dbReference>
<dbReference type="InterPro" id="IPR011527">
    <property type="entry name" value="ABC1_TM_dom"/>
</dbReference>
<keyword evidence="11" id="KW-1185">Reference proteome</keyword>
<evidence type="ECO:0000256" key="4">
    <source>
        <dbReference type="ARBA" id="ARBA00022840"/>
    </source>
</evidence>
<feature type="domain" description="ABC transmembrane type-1" evidence="9">
    <location>
        <begin position="28"/>
        <end position="305"/>
    </location>
</feature>
<organism evidence="10 11">
    <name type="scientific">Yersinia enterocolitica</name>
    <dbReference type="NCBI Taxonomy" id="630"/>
    <lineage>
        <taxon>Bacteria</taxon>
        <taxon>Pseudomonadati</taxon>
        <taxon>Pseudomonadota</taxon>
        <taxon>Gammaproteobacteria</taxon>
        <taxon>Enterobacterales</taxon>
        <taxon>Yersiniaceae</taxon>
        <taxon>Yersinia</taxon>
    </lineage>
</organism>
<keyword evidence="5 7" id="KW-1133">Transmembrane helix</keyword>
<dbReference type="InterPro" id="IPR003439">
    <property type="entry name" value="ABC_transporter-like_ATP-bd"/>
</dbReference>
<dbReference type="InterPro" id="IPR010128">
    <property type="entry name" value="ATPase_T1SS_PrtD-like"/>
</dbReference>
<dbReference type="PANTHER" id="PTHR24221">
    <property type="entry name" value="ATP-BINDING CASSETTE SUB-FAMILY B"/>
    <property type="match status" value="1"/>
</dbReference>
<dbReference type="PANTHER" id="PTHR24221:SF248">
    <property type="entry name" value="ABC TRANSPORTER TRANSMEMBRANE REGION"/>
    <property type="match status" value="1"/>
</dbReference>
<keyword evidence="6 7" id="KW-0472">Membrane</keyword>
<feature type="domain" description="ABC transporter" evidence="8">
    <location>
        <begin position="336"/>
        <end position="571"/>
    </location>
</feature>
<keyword evidence="4" id="KW-0067">ATP-binding</keyword>
<dbReference type="InterPro" id="IPR039421">
    <property type="entry name" value="Type_1_exporter"/>
</dbReference>
<dbReference type="Pfam" id="PF00005">
    <property type="entry name" value="ABC_tran"/>
    <property type="match status" value="1"/>
</dbReference>
<dbReference type="Pfam" id="PF00664">
    <property type="entry name" value="ABC_membrane"/>
    <property type="match status" value="1"/>
</dbReference>
<evidence type="ECO:0000259" key="9">
    <source>
        <dbReference type="PROSITE" id="PS50929"/>
    </source>
</evidence>
<accession>A0ABM9SJ12</accession>